<protein>
    <recommendedName>
        <fullName evidence="1">Mitochondrial import inner membrane translocase subunit TIM50</fullName>
    </recommendedName>
</protein>
<dbReference type="InterPro" id="IPR036412">
    <property type="entry name" value="HAD-like_sf"/>
</dbReference>
<keyword evidence="1" id="KW-0813">Transport</keyword>
<dbReference type="OMA" id="YEICAFT"/>
<keyword evidence="1" id="KW-0811">Translocation</keyword>
<comment type="function">
    <text evidence="1">Essential component of the TIM23 complex, a complex that mediates the translocation of transit peptide-containing proteins across the mitochondrial inner membrane.</text>
</comment>
<reference evidence="3 4" key="1">
    <citation type="journal article" date="2013" name="Curr. Biol.">
        <title>The Genome of the Foraminiferan Reticulomyxa filosa.</title>
        <authorList>
            <person name="Glockner G."/>
            <person name="Hulsmann N."/>
            <person name="Schleicher M."/>
            <person name="Noegel A.A."/>
            <person name="Eichinger L."/>
            <person name="Gallinger C."/>
            <person name="Pawlowski J."/>
            <person name="Sierra R."/>
            <person name="Euteneuer U."/>
            <person name="Pillet L."/>
            <person name="Moustafa A."/>
            <person name="Platzer M."/>
            <person name="Groth M."/>
            <person name="Szafranski K."/>
            <person name="Schliwa M."/>
        </authorList>
    </citation>
    <scope>NUCLEOTIDE SEQUENCE [LARGE SCALE GENOMIC DNA]</scope>
</reference>
<dbReference type="Gene3D" id="3.40.50.1000">
    <property type="entry name" value="HAD superfamily/HAD-like"/>
    <property type="match status" value="1"/>
</dbReference>
<dbReference type="Proteomes" id="UP000023152">
    <property type="component" value="Unassembled WGS sequence"/>
</dbReference>
<dbReference type="OrthoDB" id="287041at2759"/>
<keyword evidence="4" id="KW-1185">Reference proteome</keyword>
<comment type="caution">
    <text evidence="3">The sequence shown here is derived from an EMBL/GenBank/DDBJ whole genome shotgun (WGS) entry which is preliminary data.</text>
</comment>
<comment type="similarity">
    <text evidence="1">Belongs to the TIM50 family.</text>
</comment>
<dbReference type="PROSITE" id="PS50969">
    <property type="entry name" value="FCP1"/>
    <property type="match status" value="1"/>
</dbReference>
<keyword evidence="1" id="KW-0496">Mitochondrion</keyword>
<dbReference type="InterPro" id="IPR050365">
    <property type="entry name" value="TIM50"/>
</dbReference>
<evidence type="ECO:0000259" key="2">
    <source>
        <dbReference type="PROSITE" id="PS50969"/>
    </source>
</evidence>
<name>X6NCX5_RETFI</name>
<dbReference type="SMART" id="SM00577">
    <property type="entry name" value="CPDc"/>
    <property type="match status" value="1"/>
</dbReference>
<dbReference type="GO" id="GO:0005744">
    <property type="term" value="C:TIM23 mitochondrial import inner membrane translocase complex"/>
    <property type="evidence" value="ECO:0007669"/>
    <property type="project" value="UniProtKB-UniRule"/>
</dbReference>
<gene>
    <name evidence="3" type="ORF">RFI_13352</name>
</gene>
<keyword evidence="1" id="KW-0809">Transit peptide</keyword>
<dbReference type="InterPro" id="IPR023214">
    <property type="entry name" value="HAD_sf"/>
</dbReference>
<keyword evidence="1" id="KW-0653">Protein transport</keyword>
<dbReference type="InterPro" id="IPR004274">
    <property type="entry name" value="FCP1_dom"/>
</dbReference>
<comment type="subunit">
    <text evidence="1">Component of the TIM23 complex.</text>
</comment>
<evidence type="ECO:0000313" key="4">
    <source>
        <dbReference type="Proteomes" id="UP000023152"/>
    </source>
</evidence>
<dbReference type="Pfam" id="PF03031">
    <property type="entry name" value="NIF"/>
    <property type="match status" value="1"/>
</dbReference>
<proteinExistence type="inferred from homology"/>
<sequence>MLTRAAMSGWEIVLFGDEDDMDWMESPDLAKLDETGGLVAHFLWRKDCYYFNGHHCKDLSRLNRPLHRVLVIDSDPRNVQMFPENAVVIQKWNPTLQPDDDELRKLFIFLEFLQKGDVSDIRFVLQRYRGKDIGHEFHHIYQQAIQAKV</sequence>
<accession>X6NCX5</accession>
<dbReference type="SUPFAM" id="SSF56784">
    <property type="entry name" value="HAD-like"/>
    <property type="match status" value="1"/>
</dbReference>
<dbReference type="PANTHER" id="PTHR12210">
    <property type="entry name" value="DULLARD PROTEIN PHOSPHATASE"/>
    <property type="match status" value="1"/>
</dbReference>
<evidence type="ECO:0000313" key="3">
    <source>
        <dbReference type="EMBL" id="ETO23816.1"/>
    </source>
</evidence>
<dbReference type="AlphaFoldDB" id="X6NCX5"/>
<comment type="subcellular location">
    <subcellularLocation>
        <location evidence="1">Mitochondrion inner membrane</location>
        <topology evidence="1">Single-pass membrane protein</topology>
    </subcellularLocation>
</comment>
<dbReference type="GO" id="GO:0015031">
    <property type="term" value="P:protein transport"/>
    <property type="evidence" value="ECO:0007669"/>
    <property type="project" value="UniProtKB-KW"/>
</dbReference>
<dbReference type="EMBL" id="ASPP01009685">
    <property type="protein sequence ID" value="ETO23816.1"/>
    <property type="molecule type" value="Genomic_DNA"/>
</dbReference>
<feature type="domain" description="FCP1 homology" evidence="2">
    <location>
        <begin position="1"/>
        <end position="113"/>
    </location>
</feature>
<evidence type="ECO:0000256" key="1">
    <source>
        <dbReference type="RuleBase" id="RU365079"/>
    </source>
</evidence>
<organism evidence="3 4">
    <name type="scientific">Reticulomyxa filosa</name>
    <dbReference type="NCBI Taxonomy" id="46433"/>
    <lineage>
        <taxon>Eukaryota</taxon>
        <taxon>Sar</taxon>
        <taxon>Rhizaria</taxon>
        <taxon>Retaria</taxon>
        <taxon>Foraminifera</taxon>
        <taxon>Monothalamids</taxon>
        <taxon>Reticulomyxidae</taxon>
        <taxon>Reticulomyxa</taxon>
    </lineage>
</organism>